<comment type="caution">
    <text evidence="2">The sequence shown here is derived from an EMBL/GenBank/DDBJ whole genome shotgun (WGS) entry which is preliminary data.</text>
</comment>
<feature type="transmembrane region" description="Helical" evidence="1">
    <location>
        <begin position="252"/>
        <end position="276"/>
    </location>
</feature>
<name>A0ABQ8UWN0_9EUKA</name>
<accession>A0ABQ8UWN0</accession>
<feature type="transmembrane region" description="Helical" evidence="1">
    <location>
        <begin position="344"/>
        <end position="372"/>
    </location>
</feature>
<feature type="transmembrane region" description="Helical" evidence="1">
    <location>
        <begin position="181"/>
        <end position="200"/>
    </location>
</feature>
<evidence type="ECO:0000313" key="2">
    <source>
        <dbReference type="EMBL" id="KAJ4461764.1"/>
    </source>
</evidence>
<protein>
    <submittedName>
        <fullName evidence="2">Uncharacterized protein</fullName>
    </submittedName>
</protein>
<reference evidence="2" key="1">
    <citation type="journal article" date="2022" name="bioRxiv">
        <title>Genomics of Preaxostyla Flagellates Illuminates Evolutionary Transitions and the Path Towards Mitochondrial Loss.</title>
        <authorList>
            <person name="Novak L.V.F."/>
            <person name="Treitli S.C."/>
            <person name="Pyrih J."/>
            <person name="Halakuc P."/>
            <person name="Pipaliya S.V."/>
            <person name="Vacek V."/>
            <person name="Brzon O."/>
            <person name="Soukal P."/>
            <person name="Eme L."/>
            <person name="Dacks J.B."/>
            <person name="Karnkowska A."/>
            <person name="Elias M."/>
            <person name="Hampl V."/>
        </authorList>
    </citation>
    <scope>NUCLEOTIDE SEQUENCE</scope>
    <source>
        <strain evidence="2">RCP-MX</strain>
    </source>
</reference>
<keyword evidence="3" id="KW-1185">Reference proteome</keyword>
<feature type="transmembrane region" description="Helical" evidence="1">
    <location>
        <begin position="137"/>
        <end position="157"/>
    </location>
</feature>
<evidence type="ECO:0000313" key="3">
    <source>
        <dbReference type="Proteomes" id="UP001141327"/>
    </source>
</evidence>
<organism evidence="2 3">
    <name type="scientific">Paratrimastix pyriformis</name>
    <dbReference type="NCBI Taxonomy" id="342808"/>
    <lineage>
        <taxon>Eukaryota</taxon>
        <taxon>Metamonada</taxon>
        <taxon>Preaxostyla</taxon>
        <taxon>Paratrimastigidae</taxon>
        <taxon>Paratrimastix</taxon>
    </lineage>
</organism>
<feature type="transmembrane region" description="Helical" evidence="1">
    <location>
        <begin position="105"/>
        <end position="131"/>
    </location>
</feature>
<keyword evidence="1" id="KW-1133">Transmembrane helix</keyword>
<evidence type="ECO:0000256" key="1">
    <source>
        <dbReference type="SAM" id="Phobius"/>
    </source>
</evidence>
<dbReference type="Proteomes" id="UP001141327">
    <property type="component" value="Unassembled WGS sequence"/>
</dbReference>
<keyword evidence="1" id="KW-0812">Transmembrane</keyword>
<sequence>MILAKTSLYVVQALYCSSRRLHALCQEQALWAQLYIRDFGERRVELGLRELDGFDPTSPEAWREEARGYSLSASGWMATYQLWAQAMDDANAKPTRQWAAARRDVFRWVLLGPGLASAATLAGLVLAALALEGILKIPLTAALGPGFLGVAVFFGAMQSRFAPRSPSPLAAAQSPIRRWRALPWVALWLALCALLPALRADGWLGGCTYWVVTLPMEVPVFPLALGLPPVGTVAWAADTLKRRRVGRCCNEVFVLGYMVLIPVGLGAWLVLVNVLQDGTATGLSWSQALTPLEGGLAGVMLCNLACSSVHDGSWMRRWLVPVEILCGAVLAALVLLGLRLDGALGWPLLLLPAGLMAVVLGASLGWACCWLCRTLVGLIPAAHPSLRAVLQARLDAPPVPPVPGGAPPV</sequence>
<keyword evidence="1" id="KW-0472">Membrane</keyword>
<feature type="transmembrane region" description="Helical" evidence="1">
    <location>
        <begin position="318"/>
        <end position="338"/>
    </location>
</feature>
<feature type="transmembrane region" description="Helical" evidence="1">
    <location>
        <begin position="220"/>
        <end position="240"/>
    </location>
</feature>
<feature type="transmembrane region" description="Helical" evidence="1">
    <location>
        <begin position="288"/>
        <end position="306"/>
    </location>
</feature>
<proteinExistence type="predicted"/>
<gene>
    <name evidence="2" type="ORF">PAPYR_1905</name>
</gene>
<dbReference type="EMBL" id="JAPMOS010000006">
    <property type="protein sequence ID" value="KAJ4461764.1"/>
    <property type="molecule type" value="Genomic_DNA"/>
</dbReference>